<evidence type="ECO:0000256" key="1">
    <source>
        <dbReference type="SAM" id="Phobius"/>
    </source>
</evidence>
<feature type="transmembrane region" description="Helical" evidence="1">
    <location>
        <begin position="71"/>
        <end position="90"/>
    </location>
</feature>
<dbReference type="Proteomes" id="UP000887566">
    <property type="component" value="Unplaced"/>
</dbReference>
<evidence type="ECO:0000313" key="2">
    <source>
        <dbReference type="Proteomes" id="UP000887566"/>
    </source>
</evidence>
<protein>
    <submittedName>
        <fullName evidence="3">Uncharacterized protein</fullName>
    </submittedName>
</protein>
<accession>A0A914USC0</accession>
<dbReference type="WBParaSite" id="PSAMB.scaffold121size75511.g2312.t1">
    <property type="protein sequence ID" value="PSAMB.scaffold121size75511.g2312.t1"/>
    <property type="gene ID" value="PSAMB.scaffold121size75511.g2312"/>
</dbReference>
<reference evidence="3" key="1">
    <citation type="submission" date="2022-11" db="UniProtKB">
        <authorList>
            <consortium name="WormBaseParasite"/>
        </authorList>
    </citation>
    <scope>IDENTIFICATION</scope>
</reference>
<dbReference type="AlphaFoldDB" id="A0A914USC0"/>
<keyword evidence="2" id="KW-1185">Reference proteome</keyword>
<name>A0A914USC0_9BILA</name>
<organism evidence="2 3">
    <name type="scientific">Plectus sambesii</name>
    <dbReference type="NCBI Taxonomy" id="2011161"/>
    <lineage>
        <taxon>Eukaryota</taxon>
        <taxon>Metazoa</taxon>
        <taxon>Ecdysozoa</taxon>
        <taxon>Nematoda</taxon>
        <taxon>Chromadorea</taxon>
        <taxon>Plectida</taxon>
        <taxon>Plectina</taxon>
        <taxon>Plectoidea</taxon>
        <taxon>Plectidae</taxon>
        <taxon>Plectus</taxon>
    </lineage>
</organism>
<keyword evidence="1" id="KW-1133">Transmembrane helix</keyword>
<feature type="transmembrane region" description="Helical" evidence="1">
    <location>
        <begin position="141"/>
        <end position="172"/>
    </location>
</feature>
<keyword evidence="1" id="KW-0812">Transmembrane</keyword>
<evidence type="ECO:0000313" key="3">
    <source>
        <dbReference type="WBParaSite" id="PSAMB.scaffold121size75511.g2312.t1"/>
    </source>
</evidence>
<proteinExistence type="predicted"/>
<keyword evidence="1" id="KW-0472">Membrane</keyword>
<sequence length="226" mass="24363">MPAGCDDGDTMCCGAMAQGTGRSASSVRRPPSIRIRRSMSTRPRHPTAPSAAQGFTVGAAKMGSTMPSRVALLKPVEIVGFVVLTITLLGRMADASSSVQGNVVTCYEAENYCKANCTQKCYYVDSCNGSSRGMYACAPNIILIVGIILGVVLLLLLICCITCCCCPCCIFAQCMQRQKAMRQSRAIMPAVEPQPPPGTEHYMHSYPTQHIEQQPPAYIEEELNKV</sequence>